<comment type="similarity">
    <text evidence="1">Belongs to the LysR transcriptional regulatory family.</text>
</comment>
<evidence type="ECO:0000256" key="4">
    <source>
        <dbReference type="ARBA" id="ARBA00023163"/>
    </source>
</evidence>
<feature type="domain" description="HTH lysR-type" evidence="5">
    <location>
        <begin position="1"/>
        <end position="59"/>
    </location>
</feature>
<evidence type="ECO:0000259" key="5">
    <source>
        <dbReference type="PROSITE" id="PS50931"/>
    </source>
</evidence>
<evidence type="ECO:0000256" key="3">
    <source>
        <dbReference type="ARBA" id="ARBA00023125"/>
    </source>
</evidence>
<keyword evidence="3" id="KW-0238">DNA-binding</keyword>
<dbReference type="GO" id="GO:0043565">
    <property type="term" value="F:sequence-specific DNA binding"/>
    <property type="evidence" value="ECO:0007669"/>
    <property type="project" value="TreeGrafter"/>
</dbReference>
<dbReference type="KEGG" id="uru:DSM104443_04166"/>
<dbReference type="InterPro" id="IPR058163">
    <property type="entry name" value="LysR-type_TF_proteobact-type"/>
</dbReference>
<dbReference type="SUPFAM" id="SSF46785">
    <property type="entry name" value="Winged helix' DNA-binding domain"/>
    <property type="match status" value="1"/>
</dbReference>
<dbReference type="PROSITE" id="PS50931">
    <property type="entry name" value="HTH_LYSR"/>
    <property type="match status" value="1"/>
</dbReference>
<dbReference type="EMBL" id="CP053069">
    <property type="protein sequence ID" value="QJR13072.1"/>
    <property type="molecule type" value="Genomic_DNA"/>
</dbReference>
<dbReference type="FunFam" id="1.10.10.10:FF:000001">
    <property type="entry name" value="LysR family transcriptional regulator"/>
    <property type="match status" value="1"/>
</dbReference>
<keyword evidence="4" id="KW-0804">Transcription</keyword>
<dbReference type="InterPro" id="IPR005119">
    <property type="entry name" value="LysR_subst-bd"/>
</dbReference>
<accession>A0A6M4H148</accession>
<dbReference type="RefSeq" id="WP_171095833.1">
    <property type="nucleotide sequence ID" value="NZ_CP053069.1"/>
</dbReference>
<keyword evidence="2" id="KW-0805">Transcription regulation</keyword>
<sequence length="300" mass="33247">MDRFKELTTFVEVAQRGSLSAAAREEGITPAMVGRRIDQLEERLGVKLFKRSTRKVTLTPEGSTFYEDCHRLLAELRGAEEALSVGAKSASGRLIVTAPTAFGRKHIAPHLAAFIALHPSLAITLHLSERMVDLKNERFDLAIRIADLKSADLIAAKLAENHRVVCGSPAYFKRAGKPKTLADLAKHNCLVTSTEDGTADHWHFQDKGKAVTVKVAGNLQCNDGEVLTRWSLAGEGLAWRSAWEVSEEIKKGRLASVLDEFAMPGNNIYAVYPERHLLPAKVKLFIEFLRKTFGDPPHWE</sequence>
<dbReference type="Pfam" id="PF00126">
    <property type="entry name" value="HTH_1"/>
    <property type="match status" value="1"/>
</dbReference>
<dbReference type="Proteomes" id="UP000501534">
    <property type="component" value="Chromosome"/>
</dbReference>
<dbReference type="FunFam" id="3.40.190.290:FF:000001">
    <property type="entry name" value="Transcriptional regulator, LysR family"/>
    <property type="match status" value="1"/>
</dbReference>
<dbReference type="GO" id="GO:0006351">
    <property type="term" value="P:DNA-templated transcription"/>
    <property type="evidence" value="ECO:0007669"/>
    <property type="project" value="TreeGrafter"/>
</dbReference>
<evidence type="ECO:0000256" key="1">
    <source>
        <dbReference type="ARBA" id="ARBA00009437"/>
    </source>
</evidence>
<dbReference type="Gene3D" id="3.40.190.290">
    <property type="match status" value="1"/>
</dbReference>
<protein>
    <submittedName>
        <fullName evidence="6">HTH-type transcriptional regulator DmlR</fullName>
    </submittedName>
</protein>
<dbReference type="InterPro" id="IPR036390">
    <property type="entry name" value="WH_DNA-bd_sf"/>
</dbReference>
<dbReference type="InterPro" id="IPR036388">
    <property type="entry name" value="WH-like_DNA-bd_sf"/>
</dbReference>
<dbReference type="GO" id="GO:0003700">
    <property type="term" value="F:DNA-binding transcription factor activity"/>
    <property type="evidence" value="ECO:0007669"/>
    <property type="project" value="InterPro"/>
</dbReference>
<dbReference type="Gene3D" id="1.10.10.10">
    <property type="entry name" value="Winged helix-like DNA-binding domain superfamily/Winged helix DNA-binding domain"/>
    <property type="match status" value="1"/>
</dbReference>
<dbReference type="PANTHER" id="PTHR30537:SF5">
    <property type="entry name" value="HTH-TYPE TRANSCRIPTIONAL ACTIVATOR TTDR-RELATED"/>
    <property type="match status" value="1"/>
</dbReference>
<dbReference type="PANTHER" id="PTHR30537">
    <property type="entry name" value="HTH-TYPE TRANSCRIPTIONAL REGULATOR"/>
    <property type="match status" value="1"/>
</dbReference>
<dbReference type="InterPro" id="IPR000847">
    <property type="entry name" value="LysR_HTH_N"/>
</dbReference>
<evidence type="ECO:0000256" key="2">
    <source>
        <dbReference type="ARBA" id="ARBA00023015"/>
    </source>
</evidence>
<name>A0A6M4H148_9PROT</name>
<proteinExistence type="inferred from homology"/>
<dbReference type="AlphaFoldDB" id="A0A6M4H148"/>
<dbReference type="CDD" id="cd08422">
    <property type="entry name" value="PBP2_CrgA_like"/>
    <property type="match status" value="1"/>
</dbReference>
<dbReference type="SUPFAM" id="SSF53850">
    <property type="entry name" value="Periplasmic binding protein-like II"/>
    <property type="match status" value="1"/>
</dbReference>
<dbReference type="Pfam" id="PF03466">
    <property type="entry name" value="LysR_substrate"/>
    <property type="match status" value="1"/>
</dbReference>
<gene>
    <name evidence="6" type="primary">dmlR_4</name>
    <name evidence="6" type="ORF">DSM104443_04166</name>
</gene>
<organism evidence="6 7">
    <name type="scientific">Usitatibacter rugosus</name>
    <dbReference type="NCBI Taxonomy" id="2732067"/>
    <lineage>
        <taxon>Bacteria</taxon>
        <taxon>Pseudomonadati</taxon>
        <taxon>Pseudomonadota</taxon>
        <taxon>Betaproteobacteria</taxon>
        <taxon>Nitrosomonadales</taxon>
        <taxon>Usitatibacteraceae</taxon>
        <taxon>Usitatibacter</taxon>
    </lineage>
</organism>
<evidence type="ECO:0000313" key="7">
    <source>
        <dbReference type="Proteomes" id="UP000501534"/>
    </source>
</evidence>
<reference evidence="6 7" key="1">
    <citation type="submission" date="2020-04" db="EMBL/GenBank/DDBJ databases">
        <title>Usitatibacter rugosus gen. nov., sp. nov. and Usitatibacter palustris sp. nov., novel members of Usitatibacteraceae fam. nov. within the order Nitrosomonadales isolated from soil.</title>
        <authorList>
            <person name="Huber K.J."/>
            <person name="Neumann-Schaal M."/>
            <person name="Geppert A."/>
            <person name="Luckner M."/>
            <person name="Wanner G."/>
            <person name="Overmann J."/>
        </authorList>
    </citation>
    <scope>NUCLEOTIDE SEQUENCE [LARGE SCALE GENOMIC DNA]</scope>
    <source>
        <strain evidence="6 7">0125_3</strain>
    </source>
</reference>
<keyword evidence="7" id="KW-1185">Reference proteome</keyword>
<evidence type="ECO:0000313" key="6">
    <source>
        <dbReference type="EMBL" id="QJR13072.1"/>
    </source>
</evidence>